<accession>A0ABD2J8M8</accession>
<feature type="region of interest" description="Disordered" evidence="6">
    <location>
        <begin position="108"/>
        <end position="130"/>
    </location>
</feature>
<dbReference type="SUPFAM" id="SSF47459">
    <property type="entry name" value="HLH, helix-loop-helix DNA-binding domain"/>
    <property type="match status" value="1"/>
</dbReference>
<keyword evidence="4" id="KW-0804">Transcription</keyword>
<feature type="domain" description="BHLH" evidence="7">
    <location>
        <begin position="213"/>
        <end position="265"/>
    </location>
</feature>
<dbReference type="PANTHER" id="PTHR11969">
    <property type="entry name" value="MAX DIMERIZATION, MAD"/>
    <property type="match status" value="1"/>
</dbReference>
<name>A0ABD2J8M8_9BILA</name>
<dbReference type="InterPro" id="IPR036638">
    <property type="entry name" value="HLH_DNA-bd_sf"/>
</dbReference>
<evidence type="ECO:0000256" key="5">
    <source>
        <dbReference type="ARBA" id="ARBA00023242"/>
    </source>
</evidence>
<reference evidence="8 9" key="1">
    <citation type="submission" date="2024-10" db="EMBL/GenBank/DDBJ databases">
        <authorList>
            <person name="Kim D."/>
        </authorList>
    </citation>
    <scope>NUCLEOTIDE SEQUENCE [LARGE SCALE GENOMIC DNA]</scope>
    <source>
        <strain evidence="8">BH-2024</strain>
    </source>
</reference>
<keyword evidence="5" id="KW-0539">Nucleus</keyword>
<protein>
    <recommendedName>
        <fullName evidence="7">BHLH domain-containing protein</fullName>
    </recommendedName>
</protein>
<dbReference type="Proteomes" id="UP001620626">
    <property type="component" value="Unassembled WGS sequence"/>
</dbReference>
<feature type="region of interest" description="Disordered" evidence="6">
    <location>
        <begin position="173"/>
        <end position="227"/>
    </location>
</feature>
<evidence type="ECO:0000259" key="7">
    <source>
        <dbReference type="PROSITE" id="PS50888"/>
    </source>
</evidence>
<evidence type="ECO:0000256" key="1">
    <source>
        <dbReference type="ARBA" id="ARBA00004123"/>
    </source>
</evidence>
<evidence type="ECO:0000313" key="8">
    <source>
        <dbReference type="EMBL" id="KAL3086919.1"/>
    </source>
</evidence>
<sequence>MMMNTNDIRHHQQQSSPLIGVHHQSPQVLSIEQFLRAAKLIEQHQLLINQPTAPAASADPSMLSMLDVAGGGLLAKLGEEYQERLLLSKMRSSSGTDIAAYDGMVSSAAPNSTGSSRRSSPLSAAASPCSPSTLLMAQHQQLQLQQQQQQLQQQRFCGGGALTPTTSAAFVGNSSSNSCGGRSSCASRNSINATTPPATGSSRGGGSRGASRQSRAAHNELEKNRRANLRGHLEALKAALPPEADTQRDTTLSLLTRARNHIRTIKEQHAQLLAKRTALLAEHLRLKSVQQRQQQQQQLGSLPSVSVTSNSATDNNNKQRNHNQLLAVPATTTPMPTKSVPVFVVPTTTMAPPPPAPTQYMTIDDDADSCLLVKKTSAPASSMADRDLLEMQGLIPLLPQLYPYKHPSPAATIKLIGNRLIDY</sequence>
<dbReference type="GO" id="GO:0003677">
    <property type="term" value="F:DNA binding"/>
    <property type="evidence" value="ECO:0007669"/>
    <property type="project" value="UniProtKB-KW"/>
</dbReference>
<feature type="region of interest" description="Disordered" evidence="6">
    <location>
        <begin position="291"/>
        <end position="321"/>
    </location>
</feature>
<evidence type="ECO:0000256" key="2">
    <source>
        <dbReference type="ARBA" id="ARBA00023015"/>
    </source>
</evidence>
<dbReference type="Gene3D" id="4.10.280.10">
    <property type="entry name" value="Helix-loop-helix DNA-binding domain"/>
    <property type="match status" value="1"/>
</dbReference>
<organism evidence="8 9">
    <name type="scientific">Heterodera trifolii</name>
    <dbReference type="NCBI Taxonomy" id="157864"/>
    <lineage>
        <taxon>Eukaryota</taxon>
        <taxon>Metazoa</taxon>
        <taxon>Ecdysozoa</taxon>
        <taxon>Nematoda</taxon>
        <taxon>Chromadorea</taxon>
        <taxon>Rhabditida</taxon>
        <taxon>Tylenchina</taxon>
        <taxon>Tylenchomorpha</taxon>
        <taxon>Tylenchoidea</taxon>
        <taxon>Heteroderidae</taxon>
        <taxon>Heteroderinae</taxon>
        <taxon>Heterodera</taxon>
    </lineage>
</organism>
<keyword evidence="2" id="KW-0805">Transcription regulation</keyword>
<keyword evidence="3" id="KW-0238">DNA-binding</keyword>
<dbReference type="GO" id="GO:0005634">
    <property type="term" value="C:nucleus"/>
    <property type="evidence" value="ECO:0007669"/>
    <property type="project" value="UniProtKB-SubCell"/>
</dbReference>
<comment type="subcellular location">
    <subcellularLocation>
        <location evidence="1">Nucleus</location>
    </subcellularLocation>
</comment>
<feature type="compositionally biased region" description="Low complexity" evidence="6">
    <location>
        <begin position="109"/>
        <end position="130"/>
    </location>
</feature>
<dbReference type="EMBL" id="JBICBT010001026">
    <property type="protein sequence ID" value="KAL3086919.1"/>
    <property type="molecule type" value="Genomic_DNA"/>
</dbReference>
<evidence type="ECO:0000256" key="6">
    <source>
        <dbReference type="SAM" id="MobiDB-lite"/>
    </source>
</evidence>
<feature type="compositionally biased region" description="Basic and acidic residues" evidence="6">
    <location>
        <begin position="217"/>
        <end position="227"/>
    </location>
</feature>
<dbReference type="AlphaFoldDB" id="A0ABD2J8M8"/>
<gene>
    <name evidence="8" type="ORF">niasHT_021783</name>
</gene>
<feature type="compositionally biased region" description="Low complexity" evidence="6">
    <location>
        <begin position="173"/>
        <end position="190"/>
    </location>
</feature>
<evidence type="ECO:0000313" key="9">
    <source>
        <dbReference type="Proteomes" id="UP001620626"/>
    </source>
</evidence>
<keyword evidence="9" id="KW-1185">Reference proteome</keyword>
<proteinExistence type="predicted"/>
<comment type="caution">
    <text evidence="8">The sequence shown here is derived from an EMBL/GenBank/DDBJ whole genome shotgun (WGS) entry which is preliminary data.</text>
</comment>
<dbReference type="Pfam" id="PF00010">
    <property type="entry name" value="HLH"/>
    <property type="match status" value="1"/>
</dbReference>
<feature type="compositionally biased region" description="Polar residues" evidence="6">
    <location>
        <begin position="299"/>
        <end position="321"/>
    </location>
</feature>
<dbReference type="PANTHER" id="PTHR11969:SF54">
    <property type="entry name" value="MAD-LIKE PROTEIN 1"/>
    <property type="match status" value="1"/>
</dbReference>
<evidence type="ECO:0000256" key="3">
    <source>
        <dbReference type="ARBA" id="ARBA00023125"/>
    </source>
</evidence>
<dbReference type="PROSITE" id="PS50888">
    <property type="entry name" value="BHLH"/>
    <property type="match status" value="1"/>
</dbReference>
<dbReference type="InterPro" id="IPR011598">
    <property type="entry name" value="bHLH_dom"/>
</dbReference>
<dbReference type="SMART" id="SM00353">
    <property type="entry name" value="HLH"/>
    <property type="match status" value="1"/>
</dbReference>
<evidence type="ECO:0000256" key="4">
    <source>
        <dbReference type="ARBA" id="ARBA00023163"/>
    </source>
</evidence>